<keyword evidence="7" id="KW-0496">Mitochondrion</keyword>
<dbReference type="PANTHER" id="PTHR24089">
    <property type="entry name" value="SOLUTE CARRIER FAMILY 25"/>
    <property type="match status" value="1"/>
</dbReference>
<feature type="non-terminal residue" evidence="11">
    <location>
        <position position="1"/>
    </location>
</feature>
<name>A0A7L3YFB7_FREGA</name>
<dbReference type="GO" id="GO:0005743">
    <property type="term" value="C:mitochondrial inner membrane"/>
    <property type="evidence" value="ECO:0007669"/>
    <property type="project" value="UniProtKB-SubCell"/>
</dbReference>
<accession>A0A7L3YFB7</accession>
<evidence type="ECO:0000256" key="4">
    <source>
        <dbReference type="ARBA" id="ARBA00022692"/>
    </source>
</evidence>
<evidence type="ECO:0000313" key="11">
    <source>
        <dbReference type="EMBL" id="NXW00039.1"/>
    </source>
</evidence>
<evidence type="ECO:0000256" key="9">
    <source>
        <dbReference type="PROSITE-ProRule" id="PRU00282"/>
    </source>
</evidence>
<dbReference type="InterPro" id="IPR002167">
    <property type="entry name" value="GDC-like"/>
</dbReference>
<evidence type="ECO:0000256" key="3">
    <source>
        <dbReference type="ARBA" id="ARBA00022448"/>
    </source>
</evidence>
<comment type="similarity">
    <text evidence="2 10">Belongs to the mitochondrial carrier (TC 2.A.29) family.</text>
</comment>
<keyword evidence="4 9" id="KW-0812">Transmembrane</keyword>
<keyword evidence="8 9" id="KW-0472">Membrane</keyword>
<keyword evidence="3 10" id="KW-0813">Transport</keyword>
<dbReference type="EMBL" id="VZZT01000075">
    <property type="protein sequence ID" value="NXW00039.1"/>
    <property type="molecule type" value="Genomic_DNA"/>
</dbReference>
<dbReference type="Gene3D" id="1.50.40.10">
    <property type="entry name" value="Mitochondrial carrier domain"/>
    <property type="match status" value="1"/>
</dbReference>
<dbReference type="InterPro" id="IPR023395">
    <property type="entry name" value="MCP_dom_sf"/>
</dbReference>
<feature type="non-terminal residue" evidence="11">
    <location>
        <position position="301"/>
    </location>
</feature>
<protein>
    <submittedName>
        <fullName evidence="11">GDC protein</fullName>
    </submittedName>
</protein>
<evidence type="ECO:0000313" key="12">
    <source>
        <dbReference type="Proteomes" id="UP000563060"/>
    </source>
</evidence>
<comment type="caution">
    <text evidence="11">The sequence shown here is derived from an EMBL/GenBank/DDBJ whole genome shotgun (WGS) entry which is preliminary data.</text>
</comment>
<evidence type="ECO:0000256" key="8">
    <source>
        <dbReference type="ARBA" id="ARBA00023136"/>
    </source>
</evidence>
<dbReference type="AlphaFoldDB" id="A0A7L3YFB7"/>
<dbReference type="PRINTS" id="PR00926">
    <property type="entry name" value="MITOCARRIER"/>
</dbReference>
<dbReference type="InterPro" id="IPR018108">
    <property type="entry name" value="MCP_transmembrane"/>
</dbReference>
<dbReference type="Proteomes" id="UP000563060">
    <property type="component" value="Unassembled WGS sequence"/>
</dbReference>
<organism evidence="11 12">
    <name type="scientific">Fregetta grallaria</name>
    <name type="common">White-bellied storm-petrel</name>
    <name type="synonym">Procellaria grallaria</name>
    <dbReference type="NCBI Taxonomy" id="79628"/>
    <lineage>
        <taxon>Eukaryota</taxon>
        <taxon>Metazoa</taxon>
        <taxon>Chordata</taxon>
        <taxon>Craniata</taxon>
        <taxon>Vertebrata</taxon>
        <taxon>Euteleostomi</taxon>
        <taxon>Archelosauria</taxon>
        <taxon>Archosauria</taxon>
        <taxon>Dinosauria</taxon>
        <taxon>Saurischia</taxon>
        <taxon>Theropoda</taxon>
        <taxon>Coelurosauria</taxon>
        <taxon>Aves</taxon>
        <taxon>Neognathae</taxon>
        <taxon>Neoaves</taxon>
        <taxon>Aequornithes</taxon>
        <taxon>Procellariiformes</taxon>
        <taxon>Hydrobatidae</taxon>
        <taxon>Fregetta</taxon>
    </lineage>
</organism>
<feature type="repeat" description="Solcar" evidence="9">
    <location>
        <begin position="207"/>
        <end position="297"/>
    </location>
</feature>
<dbReference type="InterPro" id="IPR002067">
    <property type="entry name" value="MCP"/>
</dbReference>
<evidence type="ECO:0000256" key="6">
    <source>
        <dbReference type="ARBA" id="ARBA00022792"/>
    </source>
</evidence>
<evidence type="ECO:0000256" key="10">
    <source>
        <dbReference type="RuleBase" id="RU000488"/>
    </source>
</evidence>
<feature type="repeat" description="Solcar" evidence="9">
    <location>
        <begin position="3"/>
        <end position="89"/>
    </location>
</feature>
<reference evidence="11 12" key="1">
    <citation type="submission" date="2019-09" db="EMBL/GenBank/DDBJ databases">
        <title>Bird 10,000 Genomes (B10K) Project - Family phase.</title>
        <authorList>
            <person name="Zhang G."/>
        </authorList>
    </citation>
    <scope>NUCLEOTIDE SEQUENCE [LARGE SCALE GENOMIC DNA]</scope>
    <source>
        <strain evidence="11">B10K-DU-006-09</strain>
        <tissue evidence="11">Muscle</tissue>
    </source>
</reference>
<keyword evidence="12" id="KW-1185">Reference proteome</keyword>
<evidence type="ECO:0000256" key="5">
    <source>
        <dbReference type="ARBA" id="ARBA00022737"/>
    </source>
</evidence>
<gene>
    <name evidence="11" type="primary">Slc25a16</name>
    <name evidence="11" type="ORF">FREGRA_R10529</name>
</gene>
<keyword evidence="5" id="KW-0677">Repeat</keyword>
<evidence type="ECO:0000256" key="2">
    <source>
        <dbReference type="ARBA" id="ARBA00006375"/>
    </source>
</evidence>
<dbReference type="Pfam" id="PF00153">
    <property type="entry name" value="Mito_carr"/>
    <property type="match status" value="3"/>
</dbReference>
<sequence length="301" mass="33679">GIPSLFFFPSWKGVAGCCAKTTTAPLDRVKILLQAHNHHYRHLGVFSTLCAVPKKEGYLGLYKGNGAMMIRIFPYGAIQFMAFDQYKKVVEFILFSFSFFLPTMNTDSLSITAVICTYPLDMVRVRLAFQVKGEHKYMGIIHAFKMIYTKEGGFSGFYRGLMPTVVGMAPYAGFSFFTFGTLKSIGLAQAPNLLGRPSLDNPDVLVLKTHVNLLCGGIAGAIAQTISYPLDVTRRRMQLGAVLPDSEKCLTMVQTLKYVYQQHGIRRGLYRGLSLNYIRCIPSQAVAFTTYELMKQFLHLN</sequence>
<keyword evidence="6" id="KW-0999">Mitochondrion inner membrane</keyword>
<dbReference type="PROSITE" id="PS50920">
    <property type="entry name" value="SOLCAR"/>
    <property type="match status" value="3"/>
</dbReference>
<comment type="subcellular location">
    <subcellularLocation>
        <location evidence="1">Mitochondrion inner membrane</location>
        <topology evidence="1">Multi-pass membrane protein</topology>
    </subcellularLocation>
</comment>
<feature type="repeat" description="Solcar" evidence="9">
    <location>
        <begin position="97"/>
        <end position="185"/>
    </location>
</feature>
<proteinExistence type="inferred from homology"/>
<dbReference type="GO" id="GO:0055085">
    <property type="term" value="P:transmembrane transport"/>
    <property type="evidence" value="ECO:0007669"/>
    <property type="project" value="InterPro"/>
</dbReference>
<dbReference type="SUPFAM" id="SSF103506">
    <property type="entry name" value="Mitochondrial carrier"/>
    <property type="match status" value="1"/>
</dbReference>
<evidence type="ECO:0000256" key="7">
    <source>
        <dbReference type="ARBA" id="ARBA00023128"/>
    </source>
</evidence>
<dbReference type="PRINTS" id="PR00928">
    <property type="entry name" value="GRAVESDC"/>
</dbReference>
<evidence type="ECO:0000256" key="1">
    <source>
        <dbReference type="ARBA" id="ARBA00004448"/>
    </source>
</evidence>